<gene>
    <name evidence="1" type="ORF">EMPS_09420</name>
</gene>
<evidence type="ECO:0000313" key="2">
    <source>
        <dbReference type="Proteomes" id="UP000827284"/>
    </source>
</evidence>
<accession>A0A9P3HI52</accession>
<proteinExistence type="predicted"/>
<protein>
    <submittedName>
        <fullName evidence="1">Uncharacterized protein</fullName>
    </submittedName>
</protein>
<dbReference type="AlphaFoldDB" id="A0A9P3HI52"/>
<organism evidence="1 2">
    <name type="scientific">Entomortierella parvispora</name>
    <dbReference type="NCBI Taxonomy" id="205924"/>
    <lineage>
        <taxon>Eukaryota</taxon>
        <taxon>Fungi</taxon>
        <taxon>Fungi incertae sedis</taxon>
        <taxon>Mucoromycota</taxon>
        <taxon>Mortierellomycotina</taxon>
        <taxon>Mortierellomycetes</taxon>
        <taxon>Mortierellales</taxon>
        <taxon>Mortierellaceae</taxon>
        <taxon>Entomortierella</taxon>
    </lineage>
</organism>
<dbReference type="EMBL" id="BQFW01000013">
    <property type="protein sequence ID" value="GJJ77061.1"/>
    <property type="molecule type" value="Genomic_DNA"/>
</dbReference>
<dbReference type="Proteomes" id="UP000827284">
    <property type="component" value="Unassembled WGS sequence"/>
</dbReference>
<reference evidence="1" key="1">
    <citation type="submission" date="2021-11" db="EMBL/GenBank/DDBJ databases">
        <authorList>
            <person name="Herlambang A."/>
            <person name="Guo Y."/>
            <person name="Takashima Y."/>
            <person name="Nishizawa T."/>
        </authorList>
    </citation>
    <scope>NUCLEOTIDE SEQUENCE</scope>
    <source>
        <strain evidence="1">E1425</strain>
    </source>
</reference>
<reference evidence="1" key="2">
    <citation type="journal article" date="2022" name="Microbiol. Resour. Announc.">
        <title>Whole-Genome Sequence of Entomortierella parvispora E1425, a Mucoromycotan Fungus Associated with Burkholderiaceae-Related Endosymbiotic Bacteria.</title>
        <authorList>
            <person name="Herlambang A."/>
            <person name="Guo Y."/>
            <person name="Takashima Y."/>
            <person name="Narisawa K."/>
            <person name="Ohta H."/>
            <person name="Nishizawa T."/>
        </authorList>
    </citation>
    <scope>NUCLEOTIDE SEQUENCE</scope>
    <source>
        <strain evidence="1">E1425</strain>
    </source>
</reference>
<comment type="caution">
    <text evidence="1">The sequence shown here is derived from an EMBL/GenBank/DDBJ whole genome shotgun (WGS) entry which is preliminary data.</text>
</comment>
<sequence length="145" mass="16532">MHLSWFERQDVVPDIFYLLISEAVFVRSKDKSLPLREGFQVRTTLPQNIHHLLQVGGLFNGFQVLSQNLSQDQPHNRTLVHFAEHKLDQGQIAGINTSIPRRDNKEDHVGIAVVQPVLEQHEMLIRDAVPACSTVIVNPWDVDQP</sequence>
<keyword evidence="2" id="KW-1185">Reference proteome</keyword>
<evidence type="ECO:0000313" key="1">
    <source>
        <dbReference type="EMBL" id="GJJ77061.1"/>
    </source>
</evidence>
<name>A0A9P3HI52_9FUNG</name>